<dbReference type="GO" id="GO:0004674">
    <property type="term" value="F:protein serine/threonine kinase activity"/>
    <property type="evidence" value="ECO:0007669"/>
    <property type="project" value="UniProtKB-UniRule"/>
</dbReference>
<organism evidence="6 7">
    <name type="scientific">Tepidibacter thalassicus DSM 15285</name>
    <dbReference type="NCBI Taxonomy" id="1123350"/>
    <lineage>
        <taxon>Bacteria</taxon>
        <taxon>Bacillati</taxon>
        <taxon>Bacillota</taxon>
        <taxon>Clostridia</taxon>
        <taxon>Peptostreptococcales</taxon>
        <taxon>Peptostreptococcaceae</taxon>
        <taxon>Tepidibacter</taxon>
    </lineage>
</organism>
<dbReference type="EC" id="2.7.11.32" evidence="5"/>
<dbReference type="AlphaFoldDB" id="A0A1M5NPC4"/>
<dbReference type="GO" id="GO:0043531">
    <property type="term" value="F:ADP binding"/>
    <property type="evidence" value="ECO:0007669"/>
    <property type="project" value="UniProtKB-UniRule"/>
</dbReference>
<protein>
    <recommendedName>
        <fullName evidence="5">Putative pyruvate, phosphate dikinase regulatory protein</fullName>
        <shortName evidence="5">PPDK regulatory protein</shortName>
        <ecNumber evidence="5">2.7.11.32</ecNumber>
        <ecNumber evidence="5">2.7.4.27</ecNumber>
    </recommendedName>
</protein>
<evidence type="ECO:0000256" key="3">
    <source>
        <dbReference type="ARBA" id="ARBA00022741"/>
    </source>
</evidence>
<comment type="similarity">
    <text evidence="5">Belongs to the pyruvate, phosphate/water dikinase regulatory protein family. PDRP subfamily.</text>
</comment>
<evidence type="ECO:0000313" key="7">
    <source>
        <dbReference type="Proteomes" id="UP000242520"/>
    </source>
</evidence>
<evidence type="ECO:0000256" key="2">
    <source>
        <dbReference type="ARBA" id="ARBA00022679"/>
    </source>
</evidence>
<evidence type="ECO:0000313" key="6">
    <source>
        <dbReference type="EMBL" id="SHG91434.1"/>
    </source>
</evidence>
<keyword evidence="3 5" id="KW-0547">Nucleotide-binding</keyword>
<evidence type="ECO:0000256" key="1">
    <source>
        <dbReference type="ARBA" id="ARBA00022527"/>
    </source>
</evidence>
<comment type="catalytic activity">
    <reaction evidence="5">
        <text>N(tele)-phospho-L-histidyl/L-threonyl-[pyruvate, phosphate dikinase] + ADP = N(tele)-phospho-L-histidyl/O-phospho-L-threonyl-[pyruvate, phosphate dikinase] + AMP + H(+)</text>
        <dbReference type="Rhea" id="RHEA:43692"/>
        <dbReference type="Rhea" id="RHEA-COMP:10650"/>
        <dbReference type="Rhea" id="RHEA-COMP:10651"/>
        <dbReference type="ChEBI" id="CHEBI:15378"/>
        <dbReference type="ChEBI" id="CHEBI:30013"/>
        <dbReference type="ChEBI" id="CHEBI:61977"/>
        <dbReference type="ChEBI" id="CHEBI:83586"/>
        <dbReference type="ChEBI" id="CHEBI:456215"/>
        <dbReference type="ChEBI" id="CHEBI:456216"/>
        <dbReference type="EC" id="2.7.11.32"/>
    </reaction>
</comment>
<feature type="binding site" evidence="5">
    <location>
        <begin position="149"/>
        <end position="156"/>
    </location>
    <ligand>
        <name>ADP</name>
        <dbReference type="ChEBI" id="CHEBI:456216"/>
    </ligand>
</feature>
<sequence>MENLVIYIISDSLGETGEQVARASIGQFNINNYEMRKYPYVLDVNFLDEILNEAKNENSIVVYTLVDLELANYVAKFCENNKIPSIDLVSPLLKSISLRTNLKPLREPGTIRKLDEKYFKRVEAIEFAVKYDDGKDPRGLVKSDLVLIGISRTSKTPLSMYLANKNIKVANVPLVPEVPVPKELFEIPSKKIIGLTNTPEKLNEIRQERLKSLGLSSNANYATMERILEEIEYAEKIMKKIGCPIIDVSNKAIEETAGLIINIMKENGLRVYKGFLNS</sequence>
<dbReference type="InterPro" id="IPR026565">
    <property type="entry name" value="PPDK_reg"/>
</dbReference>
<dbReference type="HAMAP" id="MF_00921">
    <property type="entry name" value="PDRP"/>
    <property type="match status" value="1"/>
</dbReference>
<evidence type="ECO:0000256" key="4">
    <source>
        <dbReference type="ARBA" id="ARBA00022777"/>
    </source>
</evidence>
<dbReference type="RefSeq" id="WP_072722957.1">
    <property type="nucleotide sequence ID" value="NZ_FQXH01000005.1"/>
</dbReference>
<dbReference type="Pfam" id="PF03618">
    <property type="entry name" value="Kinase-PPPase"/>
    <property type="match status" value="1"/>
</dbReference>
<comment type="catalytic activity">
    <reaction evidence="5">
        <text>N(tele)-phospho-L-histidyl/O-phospho-L-threonyl-[pyruvate, phosphate dikinase] + phosphate + H(+) = N(tele)-phospho-L-histidyl/L-threonyl-[pyruvate, phosphate dikinase] + diphosphate</text>
        <dbReference type="Rhea" id="RHEA:43696"/>
        <dbReference type="Rhea" id="RHEA-COMP:10650"/>
        <dbReference type="Rhea" id="RHEA-COMP:10651"/>
        <dbReference type="ChEBI" id="CHEBI:15378"/>
        <dbReference type="ChEBI" id="CHEBI:30013"/>
        <dbReference type="ChEBI" id="CHEBI:33019"/>
        <dbReference type="ChEBI" id="CHEBI:43474"/>
        <dbReference type="ChEBI" id="CHEBI:61977"/>
        <dbReference type="ChEBI" id="CHEBI:83586"/>
        <dbReference type="EC" id="2.7.4.27"/>
    </reaction>
</comment>
<dbReference type="EMBL" id="FQXH01000005">
    <property type="protein sequence ID" value="SHG91434.1"/>
    <property type="molecule type" value="Genomic_DNA"/>
</dbReference>
<proteinExistence type="inferred from homology"/>
<gene>
    <name evidence="6" type="ORF">SAMN02744040_00151</name>
</gene>
<keyword evidence="2 5" id="KW-0808">Transferase</keyword>
<dbReference type="STRING" id="1123350.SAMN02744040_00151"/>
<dbReference type="InterPro" id="IPR005177">
    <property type="entry name" value="Kinase-pyrophosphorylase"/>
</dbReference>
<dbReference type="GO" id="GO:0016776">
    <property type="term" value="F:phosphotransferase activity, phosphate group as acceptor"/>
    <property type="evidence" value="ECO:0007669"/>
    <property type="project" value="UniProtKB-UniRule"/>
</dbReference>
<dbReference type="NCBIfam" id="NF003742">
    <property type="entry name" value="PRK05339.1"/>
    <property type="match status" value="1"/>
</dbReference>
<dbReference type="PANTHER" id="PTHR31756:SF3">
    <property type="entry name" value="PYRUVATE, PHOSPHATE DIKINASE REGULATORY PROTEIN 1, CHLOROPLASTIC"/>
    <property type="match status" value="1"/>
</dbReference>
<name>A0A1M5NPC4_9FIRM</name>
<evidence type="ECO:0000256" key="5">
    <source>
        <dbReference type="HAMAP-Rule" id="MF_00921"/>
    </source>
</evidence>
<dbReference type="EC" id="2.7.4.27" evidence="5"/>
<keyword evidence="7" id="KW-1185">Reference proteome</keyword>
<dbReference type="OrthoDB" id="9782201at2"/>
<keyword evidence="4 5" id="KW-0418">Kinase</keyword>
<accession>A0A1M5NPC4</accession>
<dbReference type="Proteomes" id="UP000242520">
    <property type="component" value="Unassembled WGS sequence"/>
</dbReference>
<reference evidence="7" key="1">
    <citation type="submission" date="2016-11" db="EMBL/GenBank/DDBJ databases">
        <authorList>
            <person name="Varghese N."/>
            <person name="Submissions S."/>
        </authorList>
    </citation>
    <scope>NUCLEOTIDE SEQUENCE [LARGE SCALE GENOMIC DNA]</scope>
    <source>
        <strain evidence="7">DSM 15285</strain>
    </source>
</reference>
<keyword evidence="1 5" id="KW-0723">Serine/threonine-protein kinase</keyword>
<comment type="function">
    <text evidence="5">Bifunctional serine/threonine kinase and phosphorylase involved in the regulation of the pyruvate, phosphate dikinase (PPDK) by catalyzing its phosphorylation/dephosphorylation.</text>
</comment>
<dbReference type="PANTHER" id="PTHR31756">
    <property type="entry name" value="PYRUVATE, PHOSPHATE DIKINASE REGULATORY PROTEIN 1, CHLOROPLASTIC"/>
    <property type="match status" value="1"/>
</dbReference>
<dbReference type="GO" id="GO:0005524">
    <property type="term" value="F:ATP binding"/>
    <property type="evidence" value="ECO:0007669"/>
    <property type="project" value="InterPro"/>
</dbReference>